<evidence type="ECO:0000313" key="2">
    <source>
        <dbReference type="EMBL" id="GAA0213633.1"/>
    </source>
</evidence>
<organism evidence="2 3">
    <name type="scientific">Methylophaga marina</name>
    <dbReference type="NCBI Taxonomy" id="45495"/>
    <lineage>
        <taxon>Bacteria</taxon>
        <taxon>Pseudomonadati</taxon>
        <taxon>Pseudomonadota</taxon>
        <taxon>Gammaproteobacteria</taxon>
        <taxon>Thiotrichales</taxon>
        <taxon>Piscirickettsiaceae</taxon>
        <taxon>Methylophaga</taxon>
    </lineage>
</organism>
<evidence type="ECO:0000313" key="3">
    <source>
        <dbReference type="Proteomes" id="UP001501476"/>
    </source>
</evidence>
<dbReference type="SUPFAM" id="SSF53756">
    <property type="entry name" value="UDP-Glycosyltransferase/glycogen phosphorylase"/>
    <property type="match status" value="1"/>
</dbReference>
<gene>
    <name evidence="2" type="ORF">GCM10008964_01380</name>
</gene>
<dbReference type="CDD" id="cd03801">
    <property type="entry name" value="GT4_PimA-like"/>
    <property type="match status" value="1"/>
</dbReference>
<keyword evidence="3" id="KW-1185">Reference proteome</keyword>
<dbReference type="EMBL" id="BAAADG010000001">
    <property type="protein sequence ID" value="GAA0213633.1"/>
    <property type="molecule type" value="Genomic_DNA"/>
</dbReference>
<reference evidence="2 3" key="1">
    <citation type="journal article" date="2019" name="Int. J. Syst. Evol. Microbiol.">
        <title>The Global Catalogue of Microorganisms (GCM) 10K type strain sequencing project: providing services to taxonomists for standard genome sequencing and annotation.</title>
        <authorList>
            <consortium name="The Broad Institute Genomics Platform"/>
            <consortium name="The Broad Institute Genome Sequencing Center for Infectious Disease"/>
            <person name="Wu L."/>
            <person name="Ma J."/>
        </authorList>
    </citation>
    <scope>NUCLEOTIDE SEQUENCE [LARGE SCALE GENOMIC DNA]</scope>
    <source>
        <strain evidence="2 3">JCM 6886</strain>
    </source>
</reference>
<proteinExistence type="predicted"/>
<name>A0ABN0T6H6_9GAMM</name>
<accession>A0ABN0T6H6</accession>
<feature type="domain" description="Glycosyl transferase family 1" evidence="1">
    <location>
        <begin position="177"/>
        <end position="312"/>
    </location>
</feature>
<dbReference type="PANTHER" id="PTHR45947">
    <property type="entry name" value="SULFOQUINOVOSYL TRANSFERASE SQD2"/>
    <property type="match status" value="1"/>
</dbReference>
<comment type="caution">
    <text evidence="2">The sequence shown here is derived from an EMBL/GenBank/DDBJ whole genome shotgun (WGS) entry which is preliminary data.</text>
</comment>
<dbReference type="Proteomes" id="UP001501476">
    <property type="component" value="Unassembled WGS sequence"/>
</dbReference>
<dbReference type="Pfam" id="PF00534">
    <property type="entry name" value="Glycos_transf_1"/>
    <property type="match status" value="1"/>
</dbReference>
<protein>
    <recommendedName>
        <fullName evidence="1">Glycosyl transferase family 1 domain-containing protein</fullName>
    </recommendedName>
</protein>
<dbReference type="InterPro" id="IPR001296">
    <property type="entry name" value="Glyco_trans_1"/>
</dbReference>
<dbReference type="Gene3D" id="3.40.50.2000">
    <property type="entry name" value="Glycogen Phosphorylase B"/>
    <property type="match status" value="1"/>
</dbReference>
<dbReference type="PANTHER" id="PTHR45947:SF3">
    <property type="entry name" value="SULFOQUINOVOSYL TRANSFERASE SQD2"/>
    <property type="match status" value="1"/>
</dbReference>
<dbReference type="InterPro" id="IPR050194">
    <property type="entry name" value="Glycosyltransferase_grp1"/>
</dbReference>
<dbReference type="RefSeq" id="WP_286305402.1">
    <property type="nucleotide sequence ID" value="NZ_AP027741.1"/>
</dbReference>
<sequence length="348" mass="39554">MYDYLIVTHIPAFYKVNLYNELSKKLNIYVIFIAENTIEQRANDFNVTKGLKFPHSFLSKGSFQNRNLKVSISALKSVLGSVKYKRLLIPGWDLPEFWYLVLSHRKSQNFLALESTAIESCHNGIKGWIKRFFLNRVGSVLASGKEHIHLLNNLRFKGQIITTGGVGIINKPLFDRQKKQYEKKFLFIGRLSEVKNIDLLVDVFNCLPDYELTIIGDGPLYNSLNMSVKTNIHFLSKVDNKVLVDSFLSHDILILPSLSEPWGLVIEEALYFGVPVIASRNCGASELIMDGLNGFIFDPFDKEQLLSIIQSINVDKYSELLSGVEKFSINEKDNKQVAAYTSAILNFD</sequence>
<evidence type="ECO:0000259" key="1">
    <source>
        <dbReference type="Pfam" id="PF00534"/>
    </source>
</evidence>